<dbReference type="SUPFAM" id="SSF46785">
    <property type="entry name" value="Winged helix' DNA-binding domain"/>
    <property type="match status" value="1"/>
</dbReference>
<keyword evidence="8" id="KW-1185">Reference proteome</keyword>
<accession>A0ABT4MLH1</accession>
<comment type="similarity">
    <text evidence="1">Belongs to the LysR transcriptional regulatory family.</text>
</comment>
<gene>
    <name evidence="7" type="ORF">O4220_25180</name>
</gene>
<evidence type="ECO:0000256" key="5">
    <source>
        <dbReference type="ARBA" id="ARBA00023163"/>
    </source>
</evidence>
<name>A0ABT4MLH1_9NOCA</name>
<dbReference type="EMBL" id="JAPWIJ010000014">
    <property type="protein sequence ID" value="MCZ4521827.1"/>
    <property type="molecule type" value="Genomic_DNA"/>
</dbReference>
<keyword evidence="3" id="KW-0238">DNA-binding</keyword>
<dbReference type="PANTHER" id="PTHR30346:SF28">
    <property type="entry name" value="HTH-TYPE TRANSCRIPTIONAL REGULATOR CYNR"/>
    <property type="match status" value="1"/>
</dbReference>
<proteinExistence type="inferred from homology"/>
<evidence type="ECO:0000313" key="8">
    <source>
        <dbReference type="Proteomes" id="UP001081071"/>
    </source>
</evidence>
<dbReference type="Gene3D" id="3.40.190.10">
    <property type="entry name" value="Periplasmic binding protein-like II"/>
    <property type="match status" value="2"/>
</dbReference>
<dbReference type="PANTHER" id="PTHR30346">
    <property type="entry name" value="TRANSCRIPTIONAL DUAL REGULATOR HCAR-RELATED"/>
    <property type="match status" value="1"/>
</dbReference>
<feature type="domain" description="HTH lysR-type" evidence="6">
    <location>
        <begin position="1"/>
        <end position="59"/>
    </location>
</feature>
<dbReference type="InterPro" id="IPR036390">
    <property type="entry name" value="WH_DNA-bd_sf"/>
</dbReference>
<dbReference type="Proteomes" id="UP001081071">
    <property type="component" value="Unassembled WGS sequence"/>
</dbReference>
<evidence type="ECO:0000259" key="6">
    <source>
        <dbReference type="PROSITE" id="PS50931"/>
    </source>
</evidence>
<dbReference type="Gene3D" id="1.10.10.10">
    <property type="entry name" value="Winged helix-like DNA-binding domain superfamily/Winged helix DNA-binding domain"/>
    <property type="match status" value="1"/>
</dbReference>
<dbReference type="InterPro" id="IPR036388">
    <property type="entry name" value="WH-like_DNA-bd_sf"/>
</dbReference>
<evidence type="ECO:0000256" key="1">
    <source>
        <dbReference type="ARBA" id="ARBA00009437"/>
    </source>
</evidence>
<dbReference type="Pfam" id="PF00126">
    <property type="entry name" value="HTH_1"/>
    <property type="match status" value="1"/>
</dbReference>
<sequence length="284" mass="30481">MDLVRHLEYFVAVAEERHFGRAAAALGVTQPPVSRAIKALEKHLGLVLVERTPDGAAITEHGAALLPRARLIVDDARRLTTTAESLTASETVRIGLIPQLDDALAARIAASVGVQARVETGGAVSLLDRVRSHELDVAVIDHPVVLDRLVAGPVIALPRRISVPVGHRSARAARPRLTMLSDLVFATTPRAANPPAHDLLLDAFRRHALDPEVFVANTFRAVTIGVASGRCFGLVPATSPVLPGTDHLDLASDDVALRVRIVRRNDEAESLVNLIDRILLQADK</sequence>
<comment type="caution">
    <text evidence="7">The sequence shown here is derived from an EMBL/GenBank/DDBJ whole genome shotgun (WGS) entry which is preliminary data.</text>
</comment>
<dbReference type="SUPFAM" id="SSF53850">
    <property type="entry name" value="Periplasmic binding protein-like II"/>
    <property type="match status" value="1"/>
</dbReference>
<keyword evidence="4" id="KW-0010">Activator</keyword>
<keyword evidence="5" id="KW-0804">Transcription</keyword>
<dbReference type="Pfam" id="PF03466">
    <property type="entry name" value="LysR_substrate"/>
    <property type="match status" value="1"/>
</dbReference>
<dbReference type="PROSITE" id="PS50931">
    <property type="entry name" value="HTH_LYSR"/>
    <property type="match status" value="1"/>
</dbReference>
<evidence type="ECO:0000313" key="7">
    <source>
        <dbReference type="EMBL" id="MCZ4521827.1"/>
    </source>
</evidence>
<organism evidence="7 8">
    <name type="scientific">Rhodococcus ruber</name>
    <dbReference type="NCBI Taxonomy" id="1830"/>
    <lineage>
        <taxon>Bacteria</taxon>
        <taxon>Bacillati</taxon>
        <taxon>Actinomycetota</taxon>
        <taxon>Actinomycetes</taxon>
        <taxon>Mycobacteriales</taxon>
        <taxon>Nocardiaceae</taxon>
        <taxon>Rhodococcus</taxon>
    </lineage>
</organism>
<protein>
    <submittedName>
        <fullName evidence="7">LysR family transcriptional regulator</fullName>
    </submittedName>
</protein>
<evidence type="ECO:0000256" key="4">
    <source>
        <dbReference type="ARBA" id="ARBA00023159"/>
    </source>
</evidence>
<dbReference type="RefSeq" id="WP_269608280.1">
    <property type="nucleotide sequence ID" value="NZ_JAPWIJ010000014.1"/>
</dbReference>
<dbReference type="InterPro" id="IPR005119">
    <property type="entry name" value="LysR_subst-bd"/>
</dbReference>
<evidence type="ECO:0000256" key="2">
    <source>
        <dbReference type="ARBA" id="ARBA00023015"/>
    </source>
</evidence>
<evidence type="ECO:0000256" key="3">
    <source>
        <dbReference type="ARBA" id="ARBA00023125"/>
    </source>
</evidence>
<dbReference type="PRINTS" id="PR00039">
    <property type="entry name" value="HTHLYSR"/>
</dbReference>
<keyword evidence="2" id="KW-0805">Transcription regulation</keyword>
<reference evidence="7" key="1">
    <citation type="submission" date="2022-12" db="EMBL/GenBank/DDBJ databases">
        <authorList>
            <person name="Krivoruchko A.V."/>
            <person name="Elkin A."/>
        </authorList>
    </citation>
    <scope>NUCLEOTIDE SEQUENCE</scope>
    <source>
        <strain evidence="7">IEGM 1391</strain>
    </source>
</reference>
<dbReference type="InterPro" id="IPR000847">
    <property type="entry name" value="LysR_HTH_N"/>
</dbReference>